<feature type="chain" id="PRO_5040790371" description="histidine kinase" evidence="7">
    <location>
        <begin position="20"/>
        <end position="648"/>
    </location>
</feature>
<evidence type="ECO:0000256" key="1">
    <source>
        <dbReference type="ARBA" id="ARBA00000085"/>
    </source>
</evidence>
<evidence type="ECO:0000313" key="10">
    <source>
        <dbReference type="Proteomes" id="UP001155483"/>
    </source>
</evidence>
<keyword evidence="6" id="KW-1133">Transmembrane helix</keyword>
<dbReference type="PANTHER" id="PTHR43065">
    <property type="entry name" value="SENSOR HISTIDINE KINASE"/>
    <property type="match status" value="1"/>
</dbReference>
<dbReference type="PRINTS" id="PR00344">
    <property type="entry name" value="BCTRLSENSOR"/>
</dbReference>
<dbReference type="PANTHER" id="PTHR43065:SF42">
    <property type="entry name" value="TWO-COMPONENT SENSOR PPRA"/>
    <property type="match status" value="1"/>
</dbReference>
<dbReference type="SUPFAM" id="SSF47384">
    <property type="entry name" value="Homodimeric domain of signal transducing histidine kinase"/>
    <property type="match status" value="1"/>
</dbReference>
<keyword evidence="10" id="KW-1185">Reference proteome</keyword>
<feature type="transmembrane region" description="Helical" evidence="6">
    <location>
        <begin position="342"/>
        <end position="362"/>
    </location>
</feature>
<evidence type="ECO:0000256" key="3">
    <source>
        <dbReference type="ARBA" id="ARBA00022553"/>
    </source>
</evidence>
<dbReference type="InterPro" id="IPR003661">
    <property type="entry name" value="HisK_dim/P_dom"/>
</dbReference>
<dbReference type="SMART" id="SM00387">
    <property type="entry name" value="HATPase_c"/>
    <property type="match status" value="1"/>
</dbReference>
<gene>
    <name evidence="9" type="ORF">OCK74_20965</name>
</gene>
<dbReference type="InterPro" id="IPR004358">
    <property type="entry name" value="Sig_transdc_His_kin-like_C"/>
</dbReference>
<feature type="repeat" description="TPR" evidence="4">
    <location>
        <begin position="120"/>
        <end position="153"/>
    </location>
</feature>
<comment type="caution">
    <text evidence="9">The sequence shown here is derived from an EMBL/GenBank/DDBJ whole genome shotgun (WGS) entry which is preliminary data.</text>
</comment>
<proteinExistence type="predicted"/>
<comment type="catalytic activity">
    <reaction evidence="1">
        <text>ATP + protein L-histidine = ADP + protein N-phospho-L-histidine.</text>
        <dbReference type="EC" id="2.7.13.3"/>
    </reaction>
</comment>
<dbReference type="InterPro" id="IPR019734">
    <property type="entry name" value="TPR_rpt"/>
</dbReference>
<dbReference type="CDD" id="cd00082">
    <property type="entry name" value="HisKA"/>
    <property type="match status" value="1"/>
</dbReference>
<dbReference type="EMBL" id="JAOTIF010000022">
    <property type="protein sequence ID" value="MCU7551605.1"/>
    <property type="molecule type" value="Genomic_DNA"/>
</dbReference>
<feature type="coiled-coil region" evidence="5">
    <location>
        <begin position="372"/>
        <end position="399"/>
    </location>
</feature>
<feature type="repeat" description="TPR" evidence="4">
    <location>
        <begin position="195"/>
        <end position="228"/>
    </location>
</feature>
<dbReference type="PROSITE" id="PS50005">
    <property type="entry name" value="TPR"/>
    <property type="match status" value="2"/>
</dbReference>
<evidence type="ECO:0000256" key="6">
    <source>
        <dbReference type="SAM" id="Phobius"/>
    </source>
</evidence>
<evidence type="ECO:0000256" key="5">
    <source>
        <dbReference type="SAM" id="Coils"/>
    </source>
</evidence>
<organism evidence="9 10">
    <name type="scientific">Paraflavisolibacter caeni</name>
    <dbReference type="NCBI Taxonomy" id="2982496"/>
    <lineage>
        <taxon>Bacteria</taxon>
        <taxon>Pseudomonadati</taxon>
        <taxon>Bacteroidota</taxon>
        <taxon>Chitinophagia</taxon>
        <taxon>Chitinophagales</taxon>
        <taxon>Chitinophagaceae</taxon>
        <taxon>Paraflavisolibacter</taxon>
    </lineage>
</organism>
<dbReference type="Pfam" id="PF13424">
    <property type="entry name" value="TPR_12"/>
    <property type="match status" value="2"/>
</dbReference>
<dbReference type="AlphaFoldDB" id="A0A9X2XZ75"/>
<keyword evidence="4" id="KW-0802">TPR repeat</keyword>
<feature type="signal peptide" evidence="7">
    <location>
        <begin position="1"/>
        <end position="19"/>
    </location>
</feature>
<sequence length="648" mass="73124">MRKYLLILPLLPFAMAAPAQNKLIDSVKQELLKAREDTHKVKLLIAQAQNYLWSYADTAVMYAQPAMRLAQRLNYQWGIAHAQRNMALALNTLGYYPQALNYAFKALASFEQLKDEGWTTDALHNIGMIYGSQGDYTNGLKYLYKALAYGQVHAPEVIQGGWLWGSLGWVYEKVGKPDSAVKYLQMSYKKQPRWTSAIIPLGNAYAQKGSYDRAMEYYRKAMPIAERNYAQADLLDVYNGMANVYNRLGKTDSAVYYARKAVQLDWARVYPTGLLQASTALAKLYQAENKTDSALKYLNLTLALKDSLFNQEKTRAVQNLAFQEQQRQQDVIAQQTRYRNRLRYSAVLGVSFTLLVIALLLWRNIRHRQKAYALLQQQKVKTDEALQELKATQEQLIQREKMASLGELTAGVAHEIQNPLNFVNNFSEVSKELVEEIKQEIDKGNAAEAKAIANNVVSNLDKVVHHGKRADGIVKSMLQHSRVSTGEKQSTDINVLCDEYLRLTYRGIRAKDKEFNAVLQTNYDSSIGKVNAVPQDIGSVLLNLFNNAFYAVNEKKKQLKETYEPLVSVTTKKVDGKVEICVKDNGTGIPQKAADKIFQPFFTTKPTGEGTGLGLSLSYDIITKGHSGELKVNTLEGEYTEFKILLRV</sequence>
<dbReference type="SMART" id="SM00028">
    <property type="entry name" value="TPR"/>
    <property type="match status" value="6"/>
</dbReference>
<dbReference type="Gene3D" id="1.25.40.10">
    <property type="entry name" value="Tetratricopeptide repeat domain"/>
    <property type="match status" value="2"/>
</dbReference>
<protein>
    <recommendedName>
        <fullName evidence="2">histidine kinase</fullName>
        <ecNumber evidence="2">2.7.13.3</ecNumber>
    </recommendedName>
</protein>
<evidence type="ECO:0000256" key="2">
    <source>
        <dbReference type="ARBA" id="ARBA00012438"/>
    </source>
</evidence>
<accession>A0A9X2XZ75</accession>
<dbReference type="Pfam" id="PF02518">
    <property type="entry name" value="HATPase_c"/>
    <property type="match status" value="1"/>
</dbReference>
<dbReference type="InterPro" id="IPR011990">
    <property type="entry name" value="TPR-like_helical_dom_sf"/>
</dbReference>
<evidence type="ECO:0000313" key="9">
    <source>
        <dbReference type="EMBL" id="MCU7551605.1"/>
    </source>
</evidence>
<keyword evidence="5" id="KW-0175">Coiled coil</keyword>
<dbReference type="GO" id="GO:0000155">
    <property type="term" value="F:phosphorelay sensor kinase activity"/>
    <property type="evidence" value="ECO:0007669"/>
    <property type="project" value="InterPro"/>
</dbReference>
<dbReference type="EC" id="2.7.13.3" evidence="2"/>
<dbReference type="InterPro" id="IPR005467">
    <property type="entry name" value="His_kinase_dom"/>
</dbReference>
<evidence type="ECO:0000256" key="4">
    <source>
        <dbReference type="PROSITE-ProRule" id="PRU00339"/>
    </source>
</evidence>
<evidence type="ECO:0000256" key="7">
    <source>
        <dbReference type="SAM" id="SignalP"/>
    </source>
</evidence>
<dbReference type="PROSITE" id="PS50293">
    <property type="entry name" value="TPR_REGION"/>
    <property type="match status" value="1"/>
</dbReference>
<dbReference type="Proteomes" id="UP001155483">
    <property type="component" value="Unassembled WGS sequence"/>
</dbReference>
<keyword evidence="6" id="KW-0812">Transmembrane</keyword>
<name>A0A9X2XZ75_9BACT</name>
<keyword evidence="3" id="KW-0597">Phosphoprotein</keyword>
<feature type="domain" description="Histidine kinase" evidence="8">
    <location>
        <begin position="411"/>
        <end position="648"/>
    </location>
</feature>
<dbReference type="RefSeq" id="WP_279299044.1">
    <property type="nucleotide sequence ID" value="NZ_JAOTIF010000022.1"/>
</dbReference>
<reference evidence="9" key="1">
    <citation type="submission" date="2022-09" db="EMBL/GenBank/DDBJ databases">
        <authorList>
            <person name="Yuan C."/>
            <person name="Ke Z."/>
        </authorList>
    </citation>
    <scope>NUCLEOTIDE SEQUENCE</scope>
    <source>
        <strain evidence="9">LB-8</strain>
    </source>
</reference>
<reference evidence="9" key="2">
    <citation type="submission" date="2023-04" db="EMBL/GenBank/DDBJ databases">
        <title>Paracnuella aquatica gen. nov., sp. nov., a member of the family Chitinophagaceae isolated from a hot spring.</title>
        <authorList>
            <person name="Wang C."/>
        </authorList>
    </citation>
    <scope>NUCLEOTIDE SEQUENCE</scope>
    <source>
        <strain evidence="9">LB-8</strain>
    </source>
</reference>
<dbReference type="SMART" id="SM00388">
    <property type="entry name" value="HisKA"/>
    <property type="match status" value="1"/>
</dbReference>
<evidence type="ECO:0000259" key="8">
    <source>
        <dbReference type="PROSITE" id="PS50109"/>
    </source>
</evidence>
<dbReference type="InterPro" id="IPR036097">
    <property type="entry name" value="HisK_dim/P_sf"/>
</dbReference>
<dbReference type="SUPFAM" id="SSF48452">
    <property type="entry name" value="TPR-like"/>
    <property type="match status" value="1"/>
</dbReference>
<dbReference type="Gene3D" id="3.30.565.10">
    <property type="entry name" value="Histidine kinase-like ATPase, C-terminal domain"/>
    <property type="match status" value="1"/>
</dbReference>
<dbReference type="InterPro" id="IPR003594">
    <property type="entry name" value="HATPase_dom"/>
</dbReference>
<keyword evidence="7" id="KW-0732">Signal</keyword>
<dbReference type="PROSITE" id="PS50109">
    <property type="entry name" value="HIS_KIN"/>
    <property type="match status" value="1"/>
</dbReference>
<dbReference type="Gene3D" id="1.10.287.130">
    <property type="match status" value="1"/>
</dbReference>
<dbReference type="SUPFAM" id="SSF55874">
    <property type="entry name" value="ATPase domain of HSP90 chaperone/DNA topoisomerase II/histidine kinase"/>
    <property type="match status" value="1"/>
</dbReference>
<keyword evidence="6" id="KW-0472">Membrane</keyword>
<dbReference type="InterPro" id="IPR036890">
    <property type="entry name" value="HATPase_C_sf"/>
</dbReference>